<evidence type="ECO:0000256" key="1">
    <source>
        <dbReference type="RuleBase" id="RU000481"/>
    </source>
</evidence>
<keyword evidence="4" id="KW-1185">Reference proteome</keyword>
<dbReference type="SUPFAM" id="SSF53383">
    <property type="entry name" value="PLP-dependent transferases"/>
    <property type="match status" value="1"/>
</dbReference>
<dbReference type="PANTHER" id="PTHR43510:SF1">
    <property type="entry name" value="AMINOTRANSFERASE FUNCTION, HYPOTHETICAL (EUROFUNG)"/>
    <property type="match status" value="1"/>
</dbReference>
<proteinExistence type="inferred from homology"/>
<accession>A0A512BUK4</accession>
<dbReference type="CDD" id="cd00609">
    <property type="entry name" value="AAT_like"/>
    <property type="match status" value="1"/>
</dbReference>
<evidence type="ECO:0000259" key="2">
    <source>
        <dbReference type="Pfam" id="PF00155"/>
    </source>
</evidence>
<gene>
    <name evidence="3" type="ORF">MAE02_33570</name>
</gene>
<dbReference type="Pfam" id="PF00155">
    <property type="entry name" value="Aminotran_1_2"/>
    <property type="match status" value="1"/>
</dbReference>
<protein>
    <recommendedName>
        <fullName evidence="1">Aminotransferase</fullName>
        <ecNumber evidence="1">2.6.1.-</ecNumber>
    </recommendedName>
</protein>
<dbReference type="InterPro" id="IPR004838">
    <property type="entry name" value="NHTrfase_class1_PyrdxlP-BS"/>
</dbReference>
<dbReference type="Gene3D" id="3.40.640.10">
    <property type="entry name" value="Type I PLP-dependent aspartate aminotransferase-like (Major domain)"/>
    <property type="match status" value="1"/>
</dbReference>
<comment type="similarity">
    <text evidence="1">Belongs to the class-I pyridoxal-phosphate-dependent aminotransferase family.</text>
</comment>
<evidence type="ECO:0000313" key="3">
    <source>
        <dbReference type="EMBL" id="GEO15661.1"/>
    </source>
</evidence>
<dbReference type="GO" id="GO:0030170">
    <property type="term" value="F:pyridoxal phosphate binding"/>
    <property type="evidence" value="ECO:0007669"/>
    <property type="project" value="InterPro"/>
</dbReference>
<dbReference type="Gene3D" id="3.90.1150.10">
    <property type="entry name" value="Aspartate Aminotransferase, domain 1"/>
    <property type="match status" value="1"/>
</dbReference>
<dbReference type="OrthoDB" id="9803354at2"/>
<keyword evidence="1 3" id="KW-0032">Aminotransferase</keyword>
<dbReference type="InterPro" id="IPR015421">
    <property type="entry name" value="PyrdxlP-dep_Trfase_major"/>
</dbReference>
<dbReference type="Proteomes" id="UP000321085">
    <property type="component" value="Unassembled WGS sequence"/>
</dbReference>
<evidence type="ECO:0000313" key="4">
    <source>
        <dbReference type="Proteomes" id="UP000321085"/>
    </source>
</evidence>
<comment type="caution">
    <text evidence="3">The sequence shown here is derived from an EMBL/GenBank/DDBJ whole genome shotgun (WGS) entry which is preliminary data.</text>
</comment>
<sequence>MKIEEFTLERIQSLYENTVEYNLSDSGVHPYSLRELLTPEQQNAVLDVELGYGWTNGRVELRQAIANLHPGRTANHVMVTNGSAEANFLLVMSLLEPGDELVVFVPNYLQIWGWARAIGVEVKEVLLREELGWTPDLDDVRKAVSSRTKMMTICHPNNPTGSILSRDIMDGLVEIARQYGIYLHADEVYKGAELDADEPPSFADLYEKAIITNGLSKAMALPGLRIGWLVGPVQEIYTSWQRKDYTSITTGAVSEFVAEIAIQPAKRREILSRSKQILRGNLALLQRWVDQNIDLFSFVPPKAGGMAFLRYAMPINSTKLVHRLREERGIMLLPGDVYGLDQHIRIGIGAPAEHLEVGLQRLSDFIRTELS</sequence>
<dbReference type="AlphaFoldDB" id="A0A512BUK4"/>
<dbReference type="PROSITE" id="PS00105">
    <property type="entry name" value="AA_TRANSFER_CLASS_1"/>
    <property type="match status" value="1"/>
</dbReference>
<organism evidence="3 4">
    <name type="scientific">Microvirga aerophila</name>
    <dbReference type="NCBI Taxonomy" id="670291"/>
    <lineage>
        <taxon>Bacteria</taxon>
        <taxon>Pseudomonadati</taxon>
        <taxon>Pseudomonadota</taxon>
        <taxon>Alphaproteobacteria</taxon>
        <taxon>Hyphomicrobiales</taxon>
        <taxon>Methylobacteriaceae</taxon>
        <taxon>Microvirga</taxon>
    </lineage>
</organism>
<reference evidence="3 4" key="1">
    <citation type="submission" date="2019-07" db="EMBL/GenBank/DDBJ databases">
        <title>Whole genome shotgun sequence of Microvirga aerophila NBRC 106136.</title>
        <authorList>
            <person name="Hosoyama A."/>
            <person name="Uohara A."/>
            <person name="Ohji S."/>
            <person name="Ichikawa N."/>
        </authorList>
    </citation>
    <scope>NUCLEOTIDE SEQUENCE [LARGE SCALE GENOMIC DNA]</scope>
    <source>
        <strain evidence="3 4">NBRC 106136</strain>
    </source>
</reference>
<dbReference type="EC" id="2.6.1.-" evidence="1"/>
<dbReference type="RefSeq" id="WP_114187814.1">
    <property type="nucleotide sequence ID" value="NZ_BJYU01000046.1"/>
</dbReference>
<keyword evidence="1 3" id="KW-0808">Transferase</keyword>
<comment type="cofactor">
    <cofactor evidence="1">
        <name>pyridoxal 5'-phosphate</name>
        <dbReference type="ChEBI" id="CHEBI:597326"/>
    </cofactor>
</comment>
<dbReference type="InterPro" id="IPR004839">
    <property type="entry name" value="Aminotransferase_I/II_large"/>
</dbReference>
<dbReference type="EMBL" id="BJYU01000046">
    <property type="protein sequence ID" value="GEO15661.1"/>
    <property type="molecule type" value="Genomic_DNA"/>
</dbReference>
<feature type="domain" description="Aminotransferase class I/classII large" evidence="2">
    <location>
        <begin position="50"/>
        <end position="362"/>
    </location>
</feature>
<dbReference type="PANTHER" id="PTHR43510">
    <property type="entry name" value="AMINOTRANSFERASE FUNCTION, HYPOTHETICAL (EUROFUNG)"/>
    <property type="match status" value="1"/>
</dbReference>
<dbReference type="InterPro" id="IPR015424">
    <property type="entry name" value="PyrdxlP-dep_Trfase"/>
</dbReference>
<dbReference type="GO" id="GO:0008483">
    <property type="term" value="F:transaminase activity"/>
    <property type="evidence" value="ECO:0007669"/>
    <property type="project" value="UniProtKB-KW"/>
</dbReference>
<dbReference type="InterPro" id="IPR015422">
    <property type="entry name" value="PyrdxlP-dep_Trfase_small"/>
</dbReference>
<name>A0A512BUK4_9HYPH</name>